<evidence type="ECO:0000256" key="1">
    <source>
        <dbReference type="SAM" id="SignalP"/>
    </source>
</evidence>
<feature type="chain" id="PRO_5026286915" description="Secreted protein" evidence="1">
    <location>
        <begin position="25"/>
        <end position="125"/>
    </location>
</feature>
<evidence type="ECO:0000313" key="3">
    <source>
        <dbReference type="Proteomes" id="UP000486351"/>
    </source>
</evidence>
<reference evidence="2 3" key="1">
    <citation type="submission" date="2018-09" db="EMBL/GenBank/DDBJ databases">
        <title>Genomic investigation of the strawberry pathogen Phytophthora fragariae indicates pathogenicity is determined by transcriptional variation in three key races.</title>
        <authorList>
            <person name="Adams T.M."/>
            <person name="Armitage A.D."/>
            <person name="Sobczyk M.K."/>
            <person name="Bates H.J."/>
            <person name="Dunwell J.M."/>
            <person name="Nellist C.F."/>
            <person name="Harrison R.J."/>
        </authorList>
    </citation>
    <scope>NUCLEOTIDE SEQUENCE [LARGE SCALE GENOMIC DNA]</scope>
    <source>
        <strain evidence="2 3">NOV-77</strain>
    </source>
</reference>
<feature type="signal peptide" evidence="1">
    <location>
        <begin position="1"/>
        <end position="24"/>
    </location>
</feature>
<dbReference type="Proteomes" id="UP000486351">
    <property type="component" value="Unassembled WGS sequence"/>
</dbReference>
<protein>
    <recommendedName>
        <fullName evidence="4">Secreted protein</fullName>
    </recommendedName>
</protein>
<proteinExistence type="predicted"/>
<evidence type="ECO:0000313" key="2">
    <source>
        <dbReference type="EMBL" id="KAE9327117.1"/>
    </source>
</evidence>
<accession>A0A6G0RB09</accession>
<evidence type="ECO:0008006" key="4">
    <source>
        <dbReference type="Google" id="ProtNLM"/>
    </source>
</evidence>
<name>A0A6G0RB09_9STRA</name>
<dbReference type="EMBL" id="QXFY01001135">
    <property type="protein sequence ID" value="KAE9327117.1"/>
    <property type="molecule type" value="Genomic_DNA"/>
</dbReference>
<comment type="caution">
    <text evidence="2">The sequence shown here is derived from an EMBL/GenBank/DDBJ whole genome shotgun (WGS) entry which is preliminary data.</text>
</comment>
<sequence length="125" mass="14073">MSPAPGWLASSWIVVGCLISITDATARREHCYPLWKSLTKKLGFAPSGQRVQDLLVRHKSRYSSVFVGYVIIICYLHKKLCCSSDVLPASTRTCLEVRWLSHFSCCGLTLRGKGYCCFVCYCYCC</sequence>
<dbReference type="AlphaFoldDB" id="A0A6G0RB09"/>
<gene>
    <name evidence="2" type="ORF">PF008_g16483</name>
</gene>
<keyword evidence="1" id="KW-0732">Signal</keyword>
<organism evidence="2 3">
    <name type="scientific">Phytophthora fragariae</name>
    <dbReference type="NCBI Taxonomy" id="53985"/>
    <lineage>
        <taxon>Eukaryota</taxon>
        <taxon>Sar</taxon>
        <taxon>Stramenopiles</taxon>
        <taxon>Oomycota</taxon>
        <taxon>Peronosporomycetes</taxon>
        <taxon>Peronosporales</taxon>
        <taxon>Peronosporaceae</taxon>
        <taxon>Phytophthora</taxon>
    </lineage>
</organism>